<dbReference type="OrthoDB" id="423221at2759"/>
<dbReference type="STRING" id="1353952.A0A165CXU9"/>
<evidence type="ECO:0000313" key="2">
    <source>
        <dbReference type="Proteomes" id="UP000076842"/>
    </source>
</evidence>
<sequence>MVARHILRSTGRKGFFDGRKEFGLPITETLDVKVQGTGKLDPSFKSALGLQGAFAAERVWHTWKLTVDPDDAKRLDFNISGTYKLLPDCAQKAPDVREYLSSTIPGWARRLCQARLLFILVRTSEDRLWRG</sequence>
<proteinExistence type="predicted"/>
<keyword evidence="2" id="KW-1185">Reference proteome</keyword>
<protein>
    <submittedName>
        <fullName evidence="1">Uncharacterized protein</fullName>
    </submittedName>
</protein>
<dbReference type="EMBL" id="KV424098">
    <property type="protein sequence ID" value="KZT51635.1"/>
    <property type="molecule type" value="Genomic_DNA"/>
</dbReference>
<name>A0A165CXU9_9BASI</name>
<organism evidence="1 2">
    <name type="scientific">Calocera cornea HHB12733</name>
    <dbReference type="NCBI Taxonomy" id="1353952"/>
    <lineage>
        <taxon>Eukaryota</taxon>
        <taxon>Fungi</taxon>
        <taxon>Dikarya</taxon>
        <taxon>Basidiomycota</taxon>
        <taxon>Agaricomycotina</taxon>
        <taxon>Dacrymycetes</taxon>
        <taxon>Dacrymycetales</taxon>
        <taxon>Dacrymycetaceae</taxon>
        <taxon>Calocera</taxon>
    </lineage>
</organism>
<dbReference type="InParanoid" id="A0A165CXU9"/>
<dbReference type="Proteomes" id="UP000076842">
    <property type="component" value="Unassembled WGS sequence"/>
</dbReference>
<gene>
    <name evidence="1" type="ORF">CALCODRAFT_503284</name>
</gene>
<evidence type="ECO:0000313" key="1">
    <source>
        <dbReference type="EMBL" id="KZT51635.1"/>
    </source>
</evidence>
<reference evidence="1 2" key="1">
    <citation type="journal article" date="2016" name="Mol. Biol. Evol.">
        <title>Comparative Genomics of Early-Diverging Mushroom-Forming Fungi Provides Insights into the Origins of Lignocellulose Decay Capabilities.</title>
        <authorList>
            <person name="Nagy L.G."/>
            <person name="Riley R."/>
            <person name="Tritt A."/>
            <person name="Adam C."/>
            <person name="Daum C."/>
            <person name="Floudas D."/>
            <person name="Sun H."/>
            <person name="Yadav J.S."/>
            <person name="Pangilinan J."/>
            <person name="Larsson K.H."/>
            <person name="Matsuura K."/>
            <person name="Barry K."/>
            <person name="Labutti K."/>
            <person name="Kuo R."/>
            <person name="Ohm R.A."/>
            <person name="Bhattacharya S.S."/>
            <person name="Shirouzu T."/>
            <person name="Yoshinaga Y."/>
            <person name="Martin F.M."/>
            <person name="Grigoriev I.V."/>
            <person name="Hibbett D.S."/>
        </authorList>
    </citation>
    <scope>NUCLEOTIDE SEQUENCE [LARGE SCALE GENOMIC DNA]</scope>
    <source>
        <strain evidence="1 2">HHB12733</strain>
    </source>
</reference>
<accession>A0A165CXU9</accession>
<dbReference type="AlphaFoldDB" id="A0A165CXU9"/>